<feature type="non-terminal residue" evidence="2">
    <location>
        <position position="211"/>
    </location>
</feature>
<feature type="region of interest" description="Disordered" evidence="1">
    <location>
        <begin position="163"/>
        <end position="183"/>
    </location>
</feature>
<dbReference type="GeneID" id="9586407"/>
<dbReference type="AlphaFoldDB" id="D8PZY9"/>
<gene>
    <name evidence="2" type="ORF">SCHCODRAFT_106895</name>
</gene>
<evidence type="ECO:0000313" key="2">
    <source>
        <dbReference type="EMBL" id="EFI98942.1"/>
    </source>
</evidence>
<organism evidence="3">
    <name type="scientific">Schizophyllum commune (strain H4-8 / FGSC 9210)</name>
    <name type="common">Split gill fungus</name>
    <dbReference type="NCBI Taxonomy" id="578458"/>
    <lineage>
        <taxon>Eukaryota</taxon>
        <taxon>Fungi</taxon>
        <taxon>Dikarya</taxon>
        <taxon>Basidiomycota</taxon>
        <taxon>Agaricomycotina</taxon>
        <taxon>Agaricomycetes</taxon>
        <taxon>Agaricomycetidae</taxon>
        <taxon>Agaricales</taxon>
        <taxon>Schizophyllaceae</taxon>
        <taxon>Schizophyllum</taxon>
    </lineage>
</organism>
<dbReference type="EMBL" id="GL377304">
    <property type="protein sequence ID" value="EFI98942.1"/>
    <property type="molecule type" value="Genomic_DNA"/>
</dbReference>
<evidence type="ECO:0000313" key="3">
    <source>
        <dbReference type="Proteomes" id="UP000007431"/>
    </source>
</evidence>
<dbReference type="RefSeq" id="XP_003033845.1">
    <property type="nucleotide sequence ID" value="XM_003033799.1"/>
</dbReference>
<dbReference type="Proteomes" id="UP000007431">
    <property type="component" value="Unassembled WGS sequence"/>
</dbReference>
<keyword evidence="3" id="KW-1185">Reference proteome</keyword>
<dbReference type="HOGENOM" id="CLU_1305478_0_0_1"/>
<dbReference type="InParanoid" id="D8PZY9"/>
<dbReference type="KEGG" id="scm:SCHCO_02664366"/>
<protein>
    <submittedName>
        <fullName evidence="2">Uncharacterized protein</fullName>
    </submittedName>
</protein>
<reference evidence="2 3" key="1">
    <citation type="journal article" date="2010" name="Nat. Biotechnol.">
        <title>Genome sequence of the model mushroom Schizophyllum commune.</title>
        <authorList>
            <person name="Ohm R.A."/>
            <person name="de Jong J.F."/>
            <person name="Lugones L.G."/>
            <person name="Aerts A."/>
            <person name="Kothe E."/>
            <person name="Stajich J.E."/>
            <person name="de Vries R.P."/>
            <person name="Record E."/>
            <person name="Levasseur A."/>
            <person name="Baker S.E."/>
            <person name="Bartholomew K.A."/>
            <person name="Coutinho P.M."/>
            <person name="Erdmann S."/>
            <person name="Fowler T.J."/>
            <person name="Gathman A.C."/>
            <person name="Lombard V."/>
            <person name="Henrissat B."/>
            <person name="Knabe N."/>
            <person name="Kuees U."/>
            <person name="Lilly W.W."/>
            <person name="Lindquist E."/>
            <person name="Lucas S."/>
            <person name="Magnuson J.K."/>
            <person name="Piumi F."/>
            <person name="Raudaskoski M."/>
            <person name="Salamov A."/>
            <person name="Schmutz J."/>
            <person name="Schwarze F.W.M.R."/>
            <person name="vanKuyk P.A."/>
            <person name="Horton J.S."/>
            <person name="Grigoriev I.V."/>
            <person name="Woesten H.A.B."/>
        </authorList>
    </citation>
    <scope>NUCLEOTIDE SEQUENCE [LARGE SCALE GENOMIC DNA]</scope>
    <source>
        <strain evidence="3">H4-8 / FGSC 9210</strain>
    </source>
</reference>
<dbReference type="VEuPathDB" id="FungiDB:SCHCODRAFT_02664366"/>
<name>D8PZY9_SCHCM</name>
<sequence>MPLTYHPQARPNTAPQRVLFHVRHFVADRRRAVLLVQGLRRRLVNATRSSMPALPLGFLSLLESTLFGLRLSFDTLDPPVTSSSHPRDLARPSYLVGNARRLNLWLFDRSRHQDTLSTTRSTLDIETNYRRSLDLASLRHRDELLTLALSGCATLTFRLGLSPSSDAPMEKNEEQGSTRVPQATCVPQDPLGIGALLAGGAPAPDLIVVQG</sequence>
<accession>D8PZY9</accession>
<evidence type="ECO:0000256" key="1">
    <source>
        <dbReference type="SAM" id="MobiDB-lite"/>
    </source>
</evidence>
<proteinExistence type="predicted"/>